<evidence type="ECO:0000313" key="4">
    <source>
        <dbReference type="EMBL" id="KAK1628299.1"/>
    </source>
</evidence>
<feature type="region of interest" description="Disordered" evidence="3">
    <location>
        <begin position="1"/>
        <end position="47"/>
    </location>
</feature>
<comment type="caution">
    <text evidence="4">The sequence shown here is derived from an EMBL/GenBank/DDBJ whole genome shotgun (WGS) entry which is preliminary data.</text>
</comment>
<feature type="region of interest" description="Disordered" evidence="3">
    <location>
        <begin position="150"/>
        <end position="182"/>
    </location>
</feature>
<dbReference type="Gene3D" id="3.40.50.12780">
    <property type="entry name" value="N-terminal domain of ligase-like"/>
    <property type="match status" value="1"/>
</dbReference>
<evidence type="ECO:0000256" key="3">
    <source>
        <dbReference type="SAM" id="MobiDB-lite"/>
    </source>
</evidence>
<evidence type="ECO:0000313" key="5">
    <source>
        <dbReference type="Proteomes" id="UP001231189"/>
    </source>
</evidence>
<keyword evidence="5" id="KW-1185">Reference proteome</keyword>
<dbReference type="EMBL" id="JAUUTY010000005">
    <property type="protein sequence ID" value="KAK1628299.1"/>
    <property type="molecule type" value="Genomic_DNA"/>
</dbReference>
<reference evidence="4" key="1">
    <citation type="submission" date="2023-07" db="EMBL/GenBank/DDBJ databases">
        <title>A chromosome-level genome assembly of Lolium multiflorum.</title>
        <authorList>
            <person name="Chen Y."/>
            <person name="Copetti D."/>
            <person name="Kolliker R."/>
            <person name="Studer B."/>
        </authorList>
    </citation>
    <scope>NUCLEOTIDE SEQUENCE</scope>
    <source>
        <strain evidence="4">02402/16</strain>
        <tissue evidence="4">Leaf</tissue>
    </source>
</reference>
<feature type="compositionally biased region" description="Basic residues" evidence="3">
    <location>
        <begin position="22"/>
        <end position="37"/>
    </location>
</feature>
<comment type="similarity">
    <text evidence="1">Belongs to the ATP-dependent AMP-binding enzyme family.</text>
</comment>
<dbReference type="InterPro" id="IPR042099">
    <property type="entry name" value="ANL_N_sf"/>
</dbReference>
<dbReference type="GO" id="GO:0016874">
    <property type="term" value="F:ligase activity"/>
    <property type="evidence" value="ECO:0007669"/>
    <property type="project" value="UniProtKB-KW"/>
</dbReference>
<organism evidence="4 5">
    <name type="scientific">Lolium multiflorum</name>
    <name type="common">Italian ryegrass</name>
    <name type="synonym">Lolium perenne subsp. multiflorum</name>
    <dbReference type="NCBI Taxonomy" id="4521"/>
    <lineage>
        <taxon>Eukaryota</taxon>
        <taxon>Viridiplantae</taxon>
        <taxon>Streptophyta</taxon>
        <taxon>Embryophyta</taxon>
        <taxon>Tracheophyta</taxon>
        <taxon>Spermatophyta</taxon>
        <taxon>Magnoliopsida</taxon>
        <taxon>Liliopsida</taxon>
        <taxon>Poales</taxon>
        <taxon>Poaceae</taxon>
        <taxon>BOP clade</taxon>
        <taxon>Pooideae</taxon>
        <taxon>Poodae</taxon>
        <taxon>Poeae</taxon>
        <taxon>Poeae Chloroplast Group 2 (Poeae type)</taxon>
        <taxon>Loliodinae</taxon>
        <taxon>Loliinae</taxon>
        <taxon>Lolium</taxon>
    </lineage>
</organism>
<dbReference type="AlphaFoldDB" id="A0AAD8RNP4"/>
<dbReference type="SUPFAM" id="SSF56801">
    <property type="entry name" value="Acetyl-CoA synthetase-like"/>
    <property type="match status" value="1"/>
</dbReference>
<protein>
    <submittedName>
        <fullName evidence="4">Uncharacterized protein</fullName>
    </submittedName>
</protein>
<proteinExistence type="inferred from homology"/>
<evidence type="ECO:0000256" key="2">
    <source>
        <dbReference type="ARBA" id="ARBA00022598"/>
    </source>
</evidence>
<dbReference type="PANTHER" id="PTHR43859:SF69">
    <property type="entry name" value="4-COUMARATE--COA LIGASE"/>
    <property type="match status" value="1"/>
</dbReference>
<dbReference type="Proteomes" id="UP001231189">
    <property type="component" value="Unassembled WGS sequence"/>
</dbReference>
<keyword evidence="2" id="KW-0436">Ligase</keyword>
<gene>
    <name evidence="4" type="ORF">QYE76_002614</name>
</gene>
<evidence type="ECO:0000256" key="1">
    <source>
        <dbReference type="ARBA" id="ARBA00006432"/>
    </source>
</evidence>
<sequence length="280" mass="29865">MEGAVLRVGGRWRAPCSAPPTTRRRPGSPPPRVRRGRQGPCGLPHHGAPGGRRLIIVLDFGTLDGIDRCVRSWSQGACGAGEPAMVAVFAQNIPAMCELHFAVPMSGAVLCALNSRLASVLLRHSEAKVIFVDVTLLGVTQEALRLVSAAGARAPSPRPREGRRAPQSPHLHGGGAEADLPSTRTCIANGGGAPRSPLTGWAHRAWEEDGNCHRRSPPSLLQFHWKKKFQAFKKTILLSNEKNEAGITVLVMVICSPSSITGSVCSSPPRTQQLVARFAV</sequence>
<dbReference type="PANTHER" id="PTHR43859">
    <property type="entry name" value="ACYL-ACTIVATING ENZYME"/>
    <property type="match status" value="1"/>
</dbReference>
<accession>A0AAD8RNP4</accession>
<name>A0AAD8RNP4_LOLMU</name>